<evidence type="ECO:0000256" key="1">
    <source>
        <dbReference type="SAM" id="MobiDB-lite"/>
    </source>
</evidence>
<proteinExistence type="predicted"/>
<accession>A0ABX7T459</accession>
<evidence type="ECO:0000313" key="2">
    <source>
        <dbReference type="EMBL" id="QTD56376.1"/>
    </source>
</evidence>
<dbReference type="EMBL" id="CP071794">
    <property type="protein sequence ID" value="QTD56376.1"/>
    <property type="molecule type" value="Genomic_DNA"/>
</dbReference>
<organism evidence="2 3">
    <name type="scientific">Parasphingorhabdus cellanae</name>
    <dbReference type="NCBI Taxonomy" id="2806553"/>
    <lineage>
        <taxon>Bacteria</taxon>
        <taxon>Pseudomonadati</taxon>
        <taxon>Pseudomonadota</taxon>
        <taxon>Alphaproteobacteria</taxon>
        <taxon>Sphingomonadales</taxon>
        <taxon>Sphingomonadaceae</taxon>
        <taxon>Parasphingorhabdus</taxon>
    </lineage>
</organism>
<evidence type="ECO:0000313" key="3">
    <source>
        <dbReference type="Proteomes" id="UP000663923"/>
    </source>
</evidence>
<keyword evidence="3" id="KW-1185">Reference proteome</keyword>
<dbReference type="RefSeq" id="WP_207988198.1">
    <property type="nucleotide sequence ID" value="NZ_CP071794.1"/>
</dbReference>
<protein>
    <submittedName>
        <fullName evidence="2">Uncharacterized protein</fullName>
    </submittedName>
</protein>
<feature type="region of interest" description="Disordered" evidence="1">
    <location>
        <begin position="1"/>
        <end position="20"/>
    </location>
</feature>
<dbReference type="Proteomes" id="UP000663923">
    <property type="component" value="Chromosome"/>
</dbReference>
<gene>
    <name evidence="2" type="ORF">J4G78_01880</name>
</gene>
<sequence>MSSDVALVSDPDASSEPCSEQATGRAAIKMAGIKIFLIGTSSFDFYKVGKDLIIENPSPAKCLNGRSYFIDYSGAQAAQAAGSAPHDAALALQSAAQVAAAQAPQSAAQFVAAQAPQAAAQAAAAQALQADWTTGAAAVQVANAADGVARDRPPMTASIAESLRCLLTGLFMVFSFDIDVKLESCVTNRGSN</sequence>
<reference evidence="2 3" key="1">
    <citation type="submission" date="2021-03" db="EMBL/GenBank/DDBJ databases">
        <title>Complete genome of Parasphingorhabdus_sp.JHSY0214.</title>
        <authorList>
            <person name="Yoo J.H."/>
            <person name="Bae J.W."/>
        </authorList>
    </citation>
    <scope>NUCLEOTIDE SEQUENCE [LARGE SCALE GENOMIC DNA]</scope>
    <source>
        <strain evidence="2 3">JHSY0214</strain>
    </source>
</reference>
<name>A0ABX7T459_9SPHN</name>